<accession>A0A3N8RCC7</accession>
<dbReference type="Proteomes" id="UP000269271">
    <property type="component" value="Unassembled WGS sequence"/>
</dbReference>
<evidence type="ECO:0008006" key="3">
    <source>
        <dbReference type="Google" id="ProtNLM"/>
    </source>
</evidence>
<evidence type="ECO:0000313" key="2">
    <source>
        <dbReference type="Proteomes" id="UP000269271"/>
    </source>
</evidence>
<organism evidence="1 2">
    <name type="scientific">Burkholderia contaminans</name>
    <dbReference type="NCBI Taxonomy" id="488447"/>
    <lineage>
        <taxon>Bacteria</taxon>
        <taxon>Pseudomonadati</taxon>
        <taxon>Pseudomonadota</taxon>
        <taxon>Betaproteobacteria</taxon>
        <taxon>Burkholderiales</taxon>
        <taxon>Burkholderiaceae</taxon>
        <taxon>Burkholderia</taxon>
        <taxon>Burkholderia cepacia complex</taxon>
    </lineage>
</organism>
<sequence>MVQKTEDLIDFFFADSDVQRLVTSTASWQPLRICYPKEVNVSRFIAWLLDPSEGHGLGDITIQSLLTRAWWGSDDVALSAAERRFISPSNIQSEGFSSAVVTTEVTLGNRSLDVLVVDASRKRYIAIENKFGASQAYRQLKDYRRDLIKLFPEFMGVHILLDSKEAKSADPAWITVGYDWLADHLREAEKREATAPHVREALSQFRSVIEEEAEESGATSVYGRLVTEVASRHPEVFNIMEPWVKNGSKGARAQTLAQLMKDNVTLEGKATLRLFQLYWRRTPVWDDCVRQAQFAPFVASLRNRFNDLLVDTKRVRTGFSLNRWSTLVDTDSSPAWYYPAGVNVRKTGEKFKVVTFVQFNDVRPDKRAEMIGRAEEMRKKNGVKRRVGDEQSFAVIRQRKELQKDKAIDETISELAKLKALLDAL</sequence>
<dbReference type="RefSeq" id="WP_124616838.1">
    <property type="nucleotide sequence ID" value="NZ_JAPQZI010000089.1"/>
</dbReference>
<protein>
    <recommendedName>
        <fullName evidence="3">PD-(D/E)XK nuclease superfamily protein</fullName>
    </recommendedName>
</protein>
<dbReference type="InterPro" id="IPR029470">
    <property type="entry name" value="PDDEXK_4"/>
</dbReference>
<comment type="caution">
    <text evidence="1">The sequence shown here is derived from an EMBL/GenBank/DDBJ whole genome shotgun (WGS) entry which is preliminary data.</text>
</comment>
<proteinExistence type="predicted"/>
<evidence type="ECO:0000313" key="1">
    <source>
        <dbReference type="EMBL" id="RQT33461.1"/>
    </source>
</evidence>
<dbReference type="Pfam" id="PF14281">
    <property type="entry name" value="PDDEXK_4"/>
    <property type="match status" value="1"/>
</dbReference>
<dbReference type="AlphaFoldDB" id="A0A3N8RCC7"/>
<reference evidence="1 2" key="1">
    <citation type="submission" date="2018-08" db="EMBL/GenBank/DDBJ databases">
        <title>Comparative analysis of Burkholderia isolates from Puerto Rico.</title>
        <authorList>
            <person name="Hall C."/>
            <person name="Sahl J."/>
            <person name="Wagner D."/>
        </authorList>
    </citation>
    <scope>NUCLEOTIDE SEQUENCE [LARGE SCALE GENOMIC DNA]</scope>
    <source>
        <strain evidence="1 2">Bp9001</strain>
    </source>
</reference>
<dbReference type="EMBL" id="QTQX01000004">
    <property type="protein sequence ID" value="RQT33461.1"/>
    <property type="molecule type" value="Genomic_DNA"/>
</dbReference>
<gene>
    <name evidence="1" type="ORF">DF037_07710</name>
</gene>
<name>A0A3N8RCC7_9BURK</name>